<keyword evidence="4 5" id="KW-0720">Serine protease</keyword>
<evidence type="ECO:0000313" key="7">
    <source>
        <dbReference type="EMBL" id="KIW05619.1"/>
    </source>
</evidence>
<name>A0A0D2B2U6_9PEZI</name>
<proteinExistence type="inferred from homology"/>
<dbReference type="InterPro" id="IPR015500">
    <property type="entry name" value="Peptidase_S8_subtilisin-rel"/>
</dbReference>
<dbReference type="SMART" id="SM00248">
    <property type="entry name" value="ANK"/>
    <property type="match status" value="3"/>
</dbReference>
<keyword evidence="8" id="KW-1185">Reference proteome</keyword>
<dbReference type="HOGENOM" id="CLU_335931_0_0_1"/>
<dbReference type="RefSeq" id="XP_016215488.1">
    <property type="nucleotide sequence ID" value="XM_016356695.1"/>
</dbReference>
<dbReference type="Gene3D" id="3.40.50.200">
    <property type="entry name" value="Peptidase S8/S53 domain"/>
    <property type="match status" value="1"/>
</dbReference>
<dbReference type="InterPro" id="IPR000209">
    <property type="entry name" value="Peptidase_S8/S53_dom"/>
</dbReference>
<dbReference type="PANTHER" id="PTHR43806">
    <property type="entry name" value="PEPTIDASE S8"/>
    <property type="match status" value="1"/>
</dbReference>
<dbReference type="Gene3D" id="1.25.40.20">
    <property type="entry name" value="Ankyrin repeat-containing domain"/>
    <property type="match status" value="1"/>
</dbReference>
<evidence type="ECO:0000256" key="1">
    <source>
        <dbReference type="ARBA" id="ARBA00011073"/>
    </source>
</evidence>
<dbReference type="InParanoid" id="A0A0D2B2U6"/>
<dbReference type="GO" id="GO:0006508">
    <property type="term" value="P:proteolysis"/>
    <property type="evidence" value="ECO:0007669"/>
    <property type="project" value="UniProtKB-KW"/>
</dbReference>
<evidence type="ECO:0000256" key="2">
    <source>
        <dbReference type="ARBA" id="ARBA00022670"/>
    </source>
</evidence>
<protein>
    <recommendedName>
        <fullName evidence="6">Peptidase S8/S53 domain-containing protein</fullName>
    </recommendedName>
</protein>
<comment type="similarity">
    <text evidence="1 5">Belongs to the peptidase S8 family.</text>
</comment>
<evidence type="ECO:0000313" key="8">
    <source>
        <dbReference type="Proteomes" id="UP000053259"/>
    </source>
</evidence>
<dbReference type="InterPro" id="IPR050131">
    <property type="entry name" value="Peptidase_S8_subtilisin-like"/>
</dbReference>
<dbReference type="PRINTS" id="PR00723">
    <property type="entry name" value="SUBTILISIN"/>
</dbReference>
<keyword evidence="2 5" id="KW-0645">Protease</keyword>
<dbReference type="OrthoDB" id="206201at2759"/>
<feature type="active site" description="Charge relay system" evidence="5">
    <location>
        <position position="756"/>
    </location>
</feature>
<dbReference type="Pfam" id="PF00082">
    <property type="entry name" value="Peptidase_S8"/>
    <property type="match status" value="1"/>
</dbReference>
<dbReference type="PANTHER" id="PTHR43806:SF11">
    <property type="entry name" value="CEREVISIN-RELATED"/>
    <property type="match status" value="1"/>
</dbReference>
<sequence length="849" mass="96861">MAYRTVQVTNVYDQASADDLASKLKDVGNHADIFEELRRRSVNAKDEVRRVFCAVCNESRKTDDLGTTREESRILREVALKMIDDVYCGPCVALPGQQLNPDGDLAQYEQSSLQGAAQQNDEEIVKRLLRRTPDTDEEKLRRAILHEDEDGKTALVFAILNQSPEIVELLIDTEPLLLKQKNLRGFTPLHKATHTYLEALKRPNSFSIDNLERIILMIARKEPSLLTTLDNQKIPPFAFDQERMKRLDNEKRCAARDWFLELICEFVKDQALESAAYQRGSTCRVTLSLGDLDFKDSQEDPKLQAKIFEAFVDRFQRVRGVELESTLAELVLPDMTFAGDVKIHACIRKLFEKLEEFPVSKIVSLRVWDNPLRPLPSSDIADIVERFQVAELDWYRINLDLEAFSDRAKESIRTLHLYSDGNWGSLFHWTDWCGFPTFPNLKDVHIYIVDESETYRDEAVQEQLDALCDKVKERRLQEIIPKIPLREDGTKVRASVEIIPKHQPLHLTGFRPPIINASDRFFSVFDKVHKFMRSSDQNIFPPARVRFGGLRRPARNVSRIKVAVIDNGFDHWQPAFQDKIGKAKSFDTGFQERDRNVMRPAFMASEGHGTQMASLIVQINPEVELWLYRINSGRKGHDIDAAVQAIEEATADGVDIMNLSWTINYDRDNKLKDAVEAAAQKNILIFASVSDNEQPAGNVYPAAYKDSVIRVMAADVYGRRMAKARRDVDVMILGQSLSTWGLSWVSKKPEIVSGSSAATALVSGLASVLLYYVQCANAESDPRRSDWRKAKQRTIMLQLLTKMRLGEPRKDGKGVLIDPYVLFEEKAESDESDFDWKRTFDIASLLSRK</sequence>
<dbReference type="Pfam" id="PF12796">
    <property type="entry name" value="Ank_2"/>
    <property type="match status" value="1"/>
</dbReference>
<dbReference type="InterPro" id="IPR002110">
    <property type="entry name" value="Ankyrin_rpt"/>
</dbReference>
<dbReference type="AlphaFoldDB" id="A0A0D2B2U6"/>
<feature type="active site" description="Charge relay system" evidence="5">
    <location>
        <position position="608"/>
    </location>
</feature>
<dbReference type="InterPro" id="IPR036852">
    <property type="entry name" value="Peptidase_S8/S53_dom_sf"/>
</dbReference>
<dbReference type="GeneID" id="27311463"/>
<reference evidence="7 8" key="1">
    <citation type="submission" date="2015-01" db="EMBL/GenBank/DDBJ databases">
        <title>The Genome Sequence of Ochroconis gallopava CBS43764.</title>
        <authorList>
            <consortium name="The Broad Institute Genomics Platform"/>
            <person name="Cuomo C."/>
            <person name="de Hoog S."/>
            <person name="Gorbushina A."/>
            <person name="Stielow B."/>
            <person name="Teixiera M."/>
            <person name="Abouelleil A."/>
            <person name="Chapman S.B."/>
            <person name="Priest M."/>
            <person name="Young S.K."/>
            <person name="Wortman J."/>
            <person name="Nusbaum C."/>
            <person name="Birren B."/>
        </authorList>
    </citation>
    <scope>NUCLEOTIDE SEQUENCE [LARGE SCALE GENOMIC DNA]</scope>
    <source>
        <strain evidence="7 8">CBS 43764</strain>
    </source>
</reference>
<dbReference type="InterPro" id="IPR036770">
    <property type="entry name" value="Ankyrin_rpt-contain_sf"/>
</dbReference>
<feature type="active site" description="Charge relay system" evidence="5">
    <location>
        <position position="566"/>
    </location>
</feature>
<feature type="domain" description="Peptidase S8/S53" evidence="6">
    <location>
        <begin position="560"/>
        <end position="770"/>
    </location>
</feature>
<dbReference type="SUPFAM" id="SSF52743">
    <property type="entry name" value="Subtilisin-like"/>
    <property type="match status" value="1"/>
</dbReference>
<dbReference type="PROSITE" id="PS51892">
    <property type="entry name" value="SUBTILASE"/>
    <property type="match status" value="1"/>
</dbReference>
<evidence type="ECO:0000259" key="6">
    <source>
        <dbReference type="Pfam" id="PF00082"/>
    </source>
</evidence>
<evidence type="ECO:0000256" key="4">
    <source>
        <dbReference type="ARBA" id="ARBA00022825"/>
    </source>
</evidence>
<dbReference type="Proteomes" id="UP000053259">
    <property type="component" value="Unassembled WGS sequence"/>
</dbReference>
<dbReference type="SUPFAM" id="SSF48403">
    <property type="entry name" value="Ankyrin repeat"/>
    <property type="match status" value="1"/>
</dbReference>
<gene>
    <name evidence="7" type="ORF">PV09_03490</name>
</gene>
<dbReference type="STRING" id="253628.A0A0D2B2U6"/>
<dbReference type="EMBL" id="KN847537">
    <property type="protein sequence ID" value="KIW05619.1"/>
    <property type="molecule type" value="Genomic_DNA"/>
</dbReference>
<evidence type="ECO:0000256" key="3">
    <source>
        <dbReference type="ARBA" id="ARBA00022801"/>
    </source>
</evidence>
<keyword evidence="3 5" id="KW-0378">Hydrolase</keyword>
<dbReference type="VEuPathDB" id="FungiDB:PV09_03490"/>
<evidence type="ECO:0000256" key="5">
    <source>
        <dbReference type="PROSITE-ProRule" id="PRU01240"/>
    </source>
</evidence>
<organism evidence="7 8">
    <name type="scientific">Verruconis gallopava</name>
    <dbReference type="NCBI Taxonomy" id="253628"/>
    <lineage>
        <taxon>Eukaryota</taxon>
        <taxon>Fungi</taxon>
        <taxon>Dikarya</taxon>
        <taxon>Ascomycota</taxon>
        <taxon>Pezizomycotina</taxon>
        <taxon>Dothideomycetes</taxon>
        <taxon>Pleosporomycetidae</taxon>
        <taxon>Venturiales</taxon>
        <taxon>Sympoventuriaceae</taxon>
        <taxon>Verruconis</taxon>
    </lineage>
</organism>
<dbReference type="GO" id="GO:0004252">
    <property type="term" value="F:serine-type endopeptidase activity"/>
    <property type="evidence" value="ECO:0007669"/>
    <property type="project" value="UniProtKB-UniRule"/>
</dbReference>
<accession>A0A0D2B2U6</accession>